<dbReference type="AlphaFoldDB" id="A0A176VVN9"/>
<comment type="caution">
    <text evidence="2">The sequence shown here is derived from an EMBL/GenBank/DDBJ whole genome shotgun (WGS) entry which is preliminary data.</text>
</comment>
<feature type="compositionally biased region" description="Basic and acidic residues" evidence="1">
    <location>
        <begin position="97"/>
        <end position="108"/>
    </location>
</feature>
<feature type="compositionally biased region" description="Low complexity" evidence="1">
    <location>
        <begin position="20"/>
        <end position="29"/>
    </location>
</feature>
<accession>A0A176VVN9</accession>
<feature type="compositionally biased region" description="Polar residues" evidence="1">
    <location>
        <begin position="51"/>
        <end position="67"/>
    </location>
</feature>
<reference evidence="2" key="1">
    <citation type="submission" date="2016-03" db="EMBL/GenBank/DDBJ databases">
        <title>Mechanisms controlling the formation of the plant cell surface in tip-growing cells are functionally conserved among land plants.</title>
        <authorList>
            <person name="Honkanen S."/>
            <person name="Jones V.A."/>
            <person name="Morieri G."/>
            <person name="Champion C."/>
            <person name="Hetherington A.J."/>
            <person name="Kelly S."/>
            <person name="Saint-Marcoux D."/>
            <person name="Proust H."/>
            <person name="Prescott H."/>
            <person name="Dolan L."/>
        </authorList>
    </citation>
    <scope>NUCLEOTIDE SEQUENCE [LARGE SCALE GENOMIC DNA]</scope>
    <source>
        <tissue evidence="2">Whole gametophyte</tissue>
    </source>
</reference>
<evidence type="ECO:0000313" key="2">
    <source>
        <dbReference type="EMBL" id="OAE24869.1"/>
    </source>
</evidence>
<dbReference type="Proteomes" id="UP000077202">
    <property type="component" value="Unassembled WGS sequence"/>
</dbReference>
<evidence type="ECO:0000256" key="1">
    <source>
        <dbReference type="SAM" id="MobiDB-lite"/>
    </source>
</evidence>
<gene>
    <name evidence="2" type="ORF">AXG93_2931s1110</name>
</gene>
<dbReference type="EMBL" id="LVLJ01002458">
    <property type="protein sequence ID" value="OAE24869.1"/>
    <property type="molecule type" value="Genomic_DNA"/>
</dbReference>
<sequence>MDTLFGSGQHTHEYKPEEIQQQTLGGQQQPMKPTTEAGYGVGIQGGRTHESPLTSEVRTGPMYSTDTFDSELREEDSRKQKKDRGSPNSIDDALVSVKKDDKNREEDT</sequence>
<organism evidence="2 3">
    <name type="scientific">Marchantia polymorpha subsp. ruderalis</name>
    <dbReference type="NCBI Taxonomy" id="1480154"/>
    <lineage>
        <taxon>Eukaryota</taxon>
        <taxon>Viridiplantae</taxon>
        <taxon>Streptophyta</taxon>
        <taxon>Embryophyta</taxon>
        <taxon>Marchantiophyta</taxon>
        <taxon>Marchantiopsida</taxon>
        <taxon>Marchantiidae</taxon>
        <taxon>Marchantiales</taxon>
        <taxon>Marchantiaceae</taxon>
        <taxon>Marchantia</taxon>
    </lineage>
</organism>
<name>A0A176VVN9_MARPO</name>
<proteinExistence type="predicted"/>
<feature type="region of interest" description="Disordered" evidence="1">
    <location>
        <begin position="1"/>
        <end position="108"/>
    </location>
</feature>
<keyword evidence="3" id="KW-1185">Reference proteome</keyword>
<protein>
    <submittedName>
        <fullName evidence="2">Uncharacterized protein</fullName>
    </submittedName>
</protein>
<evidence type="ECO:0000313" key="3">
    <source>
        <dbReference type="Proteomes" id="UP000077202"/>
    </source>
</evidence>